<protein>
    <submittedName>
        <fullName evidence="2">Class I SAM-dependent methyltransferase</fullName>
    </submittedName>
</protein>
<keyword evidence="2" id="KW-0489">Methyltransferase</keyword>
<keyword evidence="3" id="KW-1185">Reference proteome</keyword>
<gene>
    <name evidence="2" type="ORF">GCM10023340_13050</name>
</gene>
<dbReference type="PANTHER" id="PTHR42912">
    <property type="entry name" value="METHYLTRANSFERASE"/>
    <property type="match status" value="1"/>
</dbReference>
<dbReference type="SUPFAM" id="SSF53335">
    <property type="entry name" value="S-adenosyl-L-methionine-dependent methyltransferases"/>
    <property type="match status" value="1"/>
</dbReference>
<keyword evidence="2" id="KW-0808">Transferase</keyword>
<dbReference type="GO" id="GO:0032259">
    <property type="term" value="P:methylation"/>
    <property type="evidence" value="ECO:0007669"/>
    <property type="project" value="UniProtKB-KW"/>
</dbReference>
<accession>A0ABP9PDD7</accession>
<dbReference type="InterPro" id="IPR013216">
    <property type="entry name" value="Methyltransf_11"/>
</dbReference>
<feature type="domain" description="Methyltransferase type 11" evidence="1">
    <location>
        <begin position="49"/>
        <end position="142"/>
    </location>
</feature>
<dbReference type="Gene3D" id="3.40.50.150">
    <property type="entry name" value="Vaccinia Virus protein VP39"/>
    <property type="match status" value="1"/>
</dbReference>
<name>A0ABP9PDD7_9ACTN</name>
<evidence type="ECO:0000313" key="2">
    <source>
        <dbReference type="EMBL" id="GAA5144796.1"/>
    </source>
</evidence>
<organism evidence="2 3">
    <name type="scientific">Nocardioides marinquilinus</name>
    <dbReference type="NCBI Taxonomy" id="1210400"/>
    <lineage>
        <taxon>Bacteria</taxon>
        <taxon>Bacillati</taxon>
        <taxon>Actinomycetota</taxon>
        <taxon>Actinomycetes</taxon>
        <taxon>Propionibacteriales</taxon>
        <taxon>Nocardioidaceae</taxon>
        <taxon>Nocardioides</taxon>
    </lineage>
</organism>
<dbReference type="Pfam" id="PF08241">
    <property type="entry name" value="Methyltransf_11"/>
    <property type="match status" value="1"/>
</dbReference>
<dbReference type="InterPro" id="IPR050508">
    <property type="entry name" value="Methyltransf_Superfamily"/>
</dbReference>
<sequence length="232" mass="25723">MKGAVPSPNIWQHTATYEVENRAVDPDGRLWTTLAGLAGPDGWRGRRVLDLGCGTGFHLPLFAETAGQVVGVEPHHDLLALAARRTRRLPHVTTLAGTAQAVPLPDRSVDVVHARWAYFFGPGCEPGLAELDRVVAPGGVALVVDNDGSRSTFGAWFRRGYPHLPAPSEIERFWATRGWTRTPVDMGWRFESRADLEAVVRIEFNATVAEEVLRHHEGLEVDYAVNVWSRRY</sequence>
<dbReference type="InterPro" id="IPR029063">
    <property type="entry name" value="SAM-dependent_MTases_sf"/>
</dbReference>
<dbReference type="GO" id="GO:0008168">
    <property type="term" value="F:methyltransferase activity"/>
    <property type="evidence" value="ECO:0007669"/>
    <property type="project" value="UniProtKB-KW"/>
</dbReference>
<dbReference type="CDD" id="cd02440">
    <property type="entry name" value="AdoMet_MTases"/>
    <property type="match status" value="1"/>
</dbReference>
<comment type="caution">
    <text evidence="2">The sequence shown here is derived from an EMBL/GenBank/DDBJ whole genome shotgun (WGS) entry which is preliminary data.</text>
</comment>
<proteinExistence type="predicted"/>
<evidence type="ECO:0000259" key="1">
    <source>
        <dbReference type="Pfam" id="PF08241"/>
    </source>
</evidence>
<dbReference type="Proteomes" id="UP001500221">
    <property type="component" value="Unassembled WGS sequence"/>
</dbReference>
<dbReference type="EMBL" id="BAABKG010000002">
    <property type="protein sequence ID" value="GAA5144796.1"/>
    <property type="molecule type" value="Genomic_DNA"/>
</dbReference>
<evidence type="ECO:0000313" key="3">
    <source>
        <dbReference type="Proteomes" id="UP001500221"/>
    </source>
</evidence>
<reference evidence="3" key="1">
    <citation type="journal article" date="2019" name="Int. J. Syst. Evol. Microbiol.">
        <title>The Global Catalogue of Microorganisms (GCM) 10K type strain sequencing project: providing services to taxonomists for standard genome sequencing and annotation.</title>
        <authorList>
            <consortium name="The Broad Institute Genomics Platform"/>
            <consortium name="The Broad Institute Genome Sequencing Center for Infectious Disease"/>
            <person name="Wu L."/>
            <person name="Ma J."/>
        </authorList>
    </citation>
    <scope>NUCLEOTIDE SEQUENCE [LARGE SCALE GENOMIC DNA]</scope>
    <source>
        <strain evidence="3">JCM 18459</strain>
    </source>
</reference>